<accession>A0A366WR00</accession>
<sequence length="459" mass="47833">MPDTSPRLGLPYLQPSQAQKHVTHNEALQQLDMLVQLTVLAMAAETPPGDPAAGDTHALGAAPTAAWAGQEGKLALWTGSGWQFIEPQNGWRTYDLGSQRAYVFTGGAWQPETDTLQNVAQVGIATTADATNRLAIASEASLFSHAGAGHQLKVNKATVGDTVSLLFQSNWTGHAEMGLAGDTAFTVKTSANGSTWAESLRVDPVNEEIALAPSSGVKARLTDSALQLDVPLTGNAVQTDAQDTTSGRVLKVGSFGLGSALPDLTGDLFADANKTGFYFARPSVSSGASDMPSDGDWHVLKSARQAGQAVALAVPQDNAQDAALWWVTQQGGTVGNWRRAIDTGNLVGTVAGTGSAPTGAAFEHGSNANGYYTRYADGTQICWRRNWSIGPGSATWNFPAAFLGGQGTVTVIGTSTSVAVDRSVTGLSSSYQDATIRVWDKDGVGTTAGVSLIAIGRWI</sequence>
<dbReference type="EMBL" id="QOCE01000039">
    <property type="protein sequence ID" value="RBW52445.1"/>
    <property type="molecule type" value="Genomic_DNA"/>
</dbReference>
<name>A0A366WR00_9RHOB</name>
<evidence type="ECO:0008006" key="3">
    <source>
        <dbReference type="Google" id="ProtNLM"/>
    </source>
</evidence>
<comment type="caution">
    <text evidence="1">The sequence shown here is derived from an EMBL/GenBank/DDBJ whole genome shotgun (WGS) entry which is preliminary data.</text>
</comment>
<protein>
    <recommendedName>
        <fullName evidence="3">DUF2793 domain-containing protein</fullName>
    </recommendedName>
</protein>
<gene>
    <name evidence="1" type="ORF">DS909_17140</name>
</gene>
<organism evidence="1 2">
    <name type="scientific">Phaeobacter gallaeciensis</name>
    <dbReference type="NCBI Taxonomy" id="60890"/>
    <lineage>
        <taxon>Bacteria</taxon>
        <taxon>Pseudomonadati</taxon>
        <taxon>Pseudomonadota</taxon>
        <taxon>Alphaproteobacteria</taxon>
        <taxon>Rhodobacterales</taxon>
        <taxon>Roseobacteraceae</taxon>
        <taxon>Phaeobacter</taxon>
    </lineage>
</organism>
<dbReference type="AlphaFoldDB" id="A0A366WR00"/>
<dbReference type="InterPro" id="IPR021251">
    <property type="entry name" value="DUF2793"/>
</dbReference>
<reference evidence="1 2" key="1">
    <citation type="submission" date="2018-07" db="EMBL/GenBank/DDBJ databases">
        <title>Modular assembly of carbohydrate-degrading microbial communities in the ocean.</title>
        <authorList>
            <person name="Enke T.N."/>
            <person name="Datta M.S."/>
            <person name="Schwartzman J.A."/>
            <person name="Cermak N."/>
            <person name="Schmitz D.A."/>
            <person name="Barrere J."/>
            <person name="Cordero O.X."/>
        </authorList>
    </citation>
    <scope>NUCLEOTIDE SEQUENCE [LARGE SCALE GENOMIC DNA]</scope>
    <source>
        <strain evidence="1 2">C3M10</strain>
    </source>
</reference>
<dbReference type="OrthoDB" id="564699at2"/>
<evidence type="ECO:0000313" key="2">
    <source>
        <dbReference type="Proteomes" id="UP000252706"/>
    </source>
</evidence>
<evidence type="ECO:0000313" key="1">
    <source>
        <dbReference type="EMBL" id="RBW52445.1"/>
    </source>
</evidence>
<dbReference type="Proteomes" id="UP000252706">
    <property type="component" value="Unassembled WGS sequence"/>
</dbReference>
<proteinExistence type="predicted"/>
<dbReference type="RefSeq" id="WP_113824700.1">
    <property type="nucleotide sequence ID" value="NZ_QOCE01000039.1"/>
</dbReference>
<dbReference type="Pfam" id="PF10983">
    <property type="entry name" value="DUF2793"/>
    <property type="match status" value="1"/>
</dbReference>